<feature type="signal peptide" evidence="2">
    <location>
        <begin position="1"/>
        <end position="20"/>
    </location>
</feature>
<evidence type="ECO:0008006" key="5">
    <source>
        <dbReference type="Google" id="ProtNLM"/>
    </source>
</evidence>
<feature type="region of interest" description="Disordered" evidence="1">
    <location>
        <begin position="358"/>
        <end position="377"/>
    </location>
</feature>
<keyword evidence="4" id="KW-1185">Reference proteome</keyword>
<name>A0A1T4RTE4_9BACT</name>
<dbReference type="Proteomes" id="UP000190102">
    <property type="component" value="Unassembled WGS sequence"/>
</dbReference>
<keyword evidence="2" id="KW-0732">Signal</keyword>
<gene>
    <name evidence="3" type="ORF">SAMN02745119_03052</name>
</gene>
<dbReference type="RefSeq" id="WP_078791276.1">
    <property type="nucleotide sequence ID" value="NZ_FUWR01000024.1"/>
</dbReference>
<feature type="compositionally biased region" description="Basic and acidic residues" evidence="1">
    <location>
        <begin position="360"/>
        <end position="377"/>
    </location>
</feature>
<dbReference type="PROSITE" id="PS51257">
    <property type="entry name" value="PROKAR_LIPOPROTEIN"/>
    <property type="match status" value="1"/>
</dbReference>
<accession>A0A1T4RTE4</accession>
<dbReference type="STRING" id="115783.SAMN02745119_03052"/>
<evidence type="ECO:0000256" key="2">
    <source>
        <dbReference type="SAM" id="SignalP"/>
    </source>
</evidence>
<dbReference type="EMBL" id="FUWR01000024">
    <property type="protein sequence ID" value="SKA19028.1"/>
    <property type="molecule type" value="Genomic_DNA"/>
</dbReference>
<proteinExistence type="predicted"/>
<evidence type="ECO:0000256" key="1">
    <source>
        <dbReference type="SAM" id="MobiDB-lite"/>
    </source>
</evidence>
<protein>
    <recommendedName>
        <fullName evidence="5">Lipoprotein</fullName>
    </recommendedName>
</protein>
<feature type="chain" id="PRO_5012074957" description="Lipoprotein" evidence="2">
    <location>
        <begin position="21"/>
        <end position="377"/>
    </location>
</feature>
<sequence length="377" mass="41422">MPMRPHILVVLSLISFLAAGCTHTLPPHQEVNQALHKTLNSSGYNYSSKSRITNLTVPVKDLEAAASKQQYLEKGLEAARGLSIIADGAIDMKAKKSEVLYNLHYDQDNLEVSIKVPLLLDYSNQTLYIGTTLFNTIFPMPPASKGKLIKVDLNDLLKLTGDKSDKLKNMLGQKNFDAVNEGFKQGILKGFANLKDERFSDQPLSGDDKAAGVVRHIKVTLNHEESVALLLTIADTLIQRLYQDGVLSKEEYGTLMILTDKQKIDTYLAKFSMAATLDIGLTSVGQISRIESRFTAVGKDNRYQVGLENISGFSRYDAPLFSIKPELTGTVDYKEILEVYLAAKATAKAEAAAAAAAKAKVAEQEEPPKEEEKKIAE</sequence>
<evidence type="ECO:0000313" key="3">
    <source>
        <dbReference type="EMBL" id="SKA19028.1"/>
    </source>
</evidence>
<dbReference type="AlphaFoldDB" id="A0A1T4RTE4"/>
<dbReference type="OrthoDB" id="5392938at2"/>
<reference evidence="4" key="1">
    <citation type="submission" date="2017-02" db="EMBL/GenBank/DDBJ databases">
        <authorList>
            <person name="Varghese N."/>
            <person name="Submissions S."/>
        </authorList>
    </citation>
    <scope>NUCLEOTIDE SEQUENCE [LARGE SCALE GENOMIC DNA]</scope>
    <source>
        <strain evidence="4">ATCC BAA-34</strain>
    </source>
</reference>
<organism evidence="3 4">
    <name type="scientific">Trichlorobacter thiogenes</name>
    <dbReference type="NCBI Taxonomy" id="115783"/>
    <lineage>
        <taxon>Bacteria</taxon>
        <taxon>Pseudomonadati</taxon>
        <taxon>Thermodesulfobacteriota</taxon>
        <taxon>Desulfuromonadia</taxon>
        <taxon>Geobacterales</taxon>
        <taxon>Geobacteraceae</taxon>
        <taxon>Trichlorobacter</taxon>
    </lineage>
</organism>
<evidence type="ECO:0000313" key="4">
    <source>
        <dbReference type="Proteomes" id="UP000190102"/>
    </source>
</evidence>